<dbReference type="EMBL" id="BK016139">
    <property type="protein sequence ID" value="DAF97975.1"/>
    <property type="molecule type" value="Genomic_DNA"/>
</dbReference>
<organism evidence="1">
    <name type="scientific">Siphoviridae sp. ctpyK9</name>
    <dbReference type="NCBI Taxonomy" id="2825679"/>
    <lineage>
        <taxon>Viruses</taxon>
        <taxon>Duplodnaviria</taxon>
        <taxon>Heunggongvirae</taxon>
        <taxon>Uroviricota</taxon>
        <taxon>Caudoviricetes</taxon>
    </lineage>
</organism>
<protein>
    <submittedName>
        <fullName evidence="1">Uncharacterized protein</fullName>
    </submittedName>
</protein>
<sequence length="77" mass="7839">MNVAVAAALLASYVDAGEGNLPFVVSATEDALEYTFEEAVDIAPLTSPPPPGRGGTWRDEYAPGAPHTAIAAVSLPA</sequence>
<name>A0A8S5UU00_9CAUD</name>
<accession>A0A8S5UU00</accession>
<proteinExistence type="predicted"/>
<reference evidence="1" key="1">
    <citation type="journal article" date="2021" name="Proc. Natl. Acad. Sci. U.S.A.">
        <title>A Catalog of Tens of Thousands of Viruses from Human Metagenomes Reveals Hidden Associations with Chronic Diseases.</title>
        <authorList>
            <person name="Tisza M.J."/>
            <person name="Buck C.B."/>
        </authorList>
    </citation>
    <scope>NUCLEOTIDE SEQUENCE</scope>
    <source>
        <strain evidence="1">CtpyK9</strain>
    </source>
</reference>
<evidence type="ECO:0000313" key="1">
    <source>
        <dbReference type="EMBL" id="DAF97975.1"/>
    </source>
</evidence>